<dbReference type="EMBL" id="FZNX01000001">
    <property type="protein sequence ID" value="SNR36556.1"/>
    <property type="molecule type" value="Genomic_DNA"/>
</dbReference>
<evidence type="ECO:0000313" key="5">
    <source>
        <dbReference type="Proteomes" id="UP000198412"/>
    </source>
</evidence>
<dbReference type="GO" id="GO:0016740">
    <property type="term" value="F:transferase activity"/>
    <property type="evidence" value="ECO:0007669"/>
    <property type="project" value="UniProtKB-KW"/>
</dbReference>
<evidence type="ECO:0000256" key="1">
    <source>
        <dbReference type="ARBA" id="ARBA00022679"/>
    </source>
</evidence>
<dbReference type="Gene3D" id="3.90.550.10">
    <property type="entry name" value="Spore Coat Polysaccharide Biosynthesis Protein SpsA, Chain A"/>
    <property type="match status" value="1"/>
</dbReference>
<feature type="domain" description="Galactosyltransferase C-terminal" evidence="3">
    <location>
        <begin position="132"/>
        <end position="193"/>
    </location>
</feature>
<proteinExistence type="predicted"/>
<name>A0A238VQP8_9FLAO</name>
<accession>A0A238VQP8</accession>
<protein>
    <submittedName>
        <fullName evidence="4">Glycosyltransferase involved in cell wall bisynthesis</fullName>
    </submittedName>
</protein>
<dbReference type="Pfam" id="PF02709">
    <property type="entry name" value="Glyco_transf_7C"/>
    <property type="match status" value="1"/>
</dbReference>
<dbReference type="InterPro" id="IPR029044">
    <property type="entry name" value="Nucleotide-diphossugar_trans"/>
</dbReference>
<dbReference type="Pfam" id="PF00535">
    <property type="entry name" value="Glycos_transf_2"/>
    <property type="match status" value="1"/>
</dbReference>
<gene>
    <name evidence="4" type="ORF">SAMN04488111_0884</name>
</gene>
<dbReference type="OrthoDB" id="6717394at2"/>
<reference evidence="5" key="1">
    <citation type="submission" date="2017-06" db="EMBL/GenBank/DDBJ databases">
        <authorList>
            <person name="Varghese N."/>
            <person name="Submissions S."/>
        </authorList>
    </citation>
    <scope>NUCLEOTIDE SEQUENCE [LARGE SCALE GENOMIC DNA]</scope>
    <source>
        <strain evidence="5">DSM 27993</strain>
    </source>
</reference>
<dbReference type="AlphaFoldDB" id="A0A238VQP8"/>
<dbReference type="SUPFAM" id="SSF53448">
    <property type="entry name" value="Nucleotide-diphospho-sugar transferases"/>
    <property type="match status" value="1"/>
</dbReference>
<dbReference type="InterPro" id="IPR001173">
    <property type="entry name" value="Glyco_trans_2-like"/>
</dbReference>
<keyword evidence="1 4" id="KW-0808">Transferase</keyword>
<keyword evidence="5" id="KW-1185">Reference proteome</keyword>
<organism evidence="4 5">
    <name type="scientific">Lutibacter flavus</name>
    <dbReference type="NCBI Taxonomy" id="691689"/>
    <lineage>
        <taxon>Bacteria</taxon>
        <taxon>Pseudomonadati</taxon>
        <taxon>Bacteroidota</taxon>
        <taxon>Flavobacteriia</taxon>
        <taxon>Flavobacteriales</taxon>
        <taxon>Flavobacteriaceae</taxon>
        <taxon>Lutibacter</taxon>
    </lineage>
</organism>
<evidence type="ECO:0000259" key="2">
    <source>
        <dbReference type="Pfam" id="PF00535"/>
    </source>
</evidence>
<dbReference type="InterPro" id="IPR027791">
    <property type="entry name" value="Galactosyl_T_C"/>
</dbReference>
<dbReference type="RefSeq" id="WP_089377184.1">
    <property type="nucleotide sequence ID" value="NZ_FZNX01000001.1"/>
</dbReference>
<dbReference type="Proteomes" id="UP000198412">
    <property type="component" value="Unassembled WGS sequence"/>
</dbReference>
<evidence type="ECO:0000259" key="3">
    <source>
        <dbReference type="Pfam" id="PF02709"/>
    </source>
</evidence>
<evidence type="ECO:0000313" key="4">
    <source>
        <dbReference type="EMBL" id="SNR36556.1"/>
    </source>
</evidence>
<sequence length="355" mass="41840">MITLVFTYKNRSIQIVEKCLNSLQYQSNINFQVILVNYGSEQLITKDLEFLIKSYSFINYFSCPASKQLWNKSKAINIALKNCNTPYFFVGDIDMIFKEDFIEYLNFFKNENGAIYFQVGFLNKEESKLDKPFEKYSIKHLSNREATGMTLYPTKLLKFLNGYDEFYHGWGAEDTDVHCRLLNANFDLKFYNEKVLILHQWHSRIYRFATSKEPFHSSLEKINNQYLKNVIQKKSIKANTNFEWGKIPKAQIFSKLNSKEVILTNQKSEIDALLYGIFDNYKGLNLILIIGIHPKYKSIKNKVKKILGMNFHTFYELQTINNFILGTIIAHYRNSYYEYEWDKEGNAIKLSISMC</sequence>
<feature type="domain" description="Glycosyltransferase 2-like" evidence="2">
    <location>
        <begin position="6"/>
        <end position="131"/>
    </location>
</feature>